<keyword evidence="2" id="KW-0418">Kinase</keyword>
<dbReference type="InterPro" id="IPR011009">
    <property type="entry name" value="Kinase-like_dom_sf"/>
</dbReference>
<gene>
    <name evidence="2" type="ORF">BDV34DRAFT_233157</name>
</gene>
<feature type="domain" description="Aminoglycoside phosphotransferase" evidence="1">
    <location>
        <begin position="78"/>
        <end position="218"/>
    </location>
</feature>
<reference evidence="2 3" key="1">
    <citation type="submission" date="2019-04" db="EMBL/GenBank/DDBJ databases">
        <title>Fungal friends and foes A comparative genomics study of 23 Aspergillus species from section Flavi.</title>
        <authorList>
            <consortium name="DOE Joint Genome Institute"/>
            <person name="Kjaerbolling I."/>
            <person name="Vesth T.C."/>
            <person name="Frisvad J.C."/>
            <person name="Nybo J.L."/>
            <person name="Theobald S."/>
            <person name="Kildgaard S."/>
            <person name="Petersen T.I."/>
            <person name="Kuo A."/>
            <person name="Sato A."/>
            <person name="Lyhne E.K."/>
            <person name="Kogle M.E."/>
            <person name="Wiebenga A."/>
            <person name="Kun R.S."/>
            <person name="Lubbers R.J."/>
            <person name="Makela M.R."/>
            <person name="Barry K."/>
            <person name="Chovatia M."/>
            <person name="Clum A."/>
            <person name="Daum C."/>
            <person name="Haridas S."/>
            <person name="He G."/>
            <person name="LaButti K."/>
            <person name="Lipzen A."/>
            <person name="Mondo S."/>
            <person name="Pangilinan J."/>
            <person name="Riley R."/>
            <person name="Salamov A."/>
            <person name="Simmons B.A."/>
            <person name="Magnuson J.K."/>
            <person name="Henrissat B."/>
            <person name="Mortensen U.H."/>
            <person name="Larsen T.O."/>
            <person name="De vries R.P."/>
            <person name="Grigoriev I.V."/>
            <person name="Machida M."/>
            <person name="Baker S.E."/>
            <person name="Andersen M.R."/>
        </authorList>
    </citation>
    <scope>NUCLEOTIDE SEQUENCE [LARGE SCALE GENOMIC DNA]</scope>
    <source>
        <strain evidence="2 3">CBS 117618</strain>
    </source>
</reference>
<dbReference type="GO" id="GO:0016301">
    <property type="term" value="F:kinase activity"/>
    <property type="evidence" value="ECO:0007669"/>
    <property type="project" value="UniProtKB-KW"/>
</dbReference>
<proteinExistence type="predicted"/>
<keyword evidence="2" id="KW-0808">Transferase</keyword>
<dbReference type="InterPro" id="IPR051678">
    <property type="entry name" value="AGP_Transferase"/>
</dbReference>
<dbReference type="Gene3D" id="3.90.1200.10">
    <property type="match status" value="1"/>
</dbReference>
<dbReference type="SUPFAM" id="SSF56112">
    <property type="entry name" value="Protein kinase-like (PK-like)"/>
    <property type="match status" value="1"/>
</dbReference>
<dbReference type="AlphaFoldDB" id="A0A5N6DTV8"/>
<keyword evidence="3" id="KW-1185">Reference proteome</keyword>
<dbReference type="InterPro" id="IPR002575">
    <property type="entry name" value="Aminoglycoside_PTrfase"/>
</dbReference>
<evidence type="ECO:0000259" key="1">
    <source>
        <dbReference type="Pfam" id="PF01636"/>
    </source>
</evidence>
<organism evidence="2 3">
    <name type="scientific">Aspergillus parasiticus</name>
    <dbReference type="NCBI Taxonomy" id="5067"/>
    <lineage>
        <taxon>Eukaryota</taxon>
        <taxon>Fungi</taxon>
        <taxon>Dikarya</taxon>
        <taxon>Ascomycota</taxon>
        <taxon>Pezizomycotina</taxon>
        <taxon>Eurotiomycetes</taxon>
        <taxon>Eurotiomycetidae</taxon>
        <taxon>Eurotiales</taxon>
        <taxon>Aspergillaceae</taxon>
        <taxon>Aspergillus</taxon>
        <taxon>Aspergillus subgen. Circumdati</taxon>
    </lineage>
</organism>
<dbReference type="PANTHER" id="PTHR21310:SF54">
    <property type="entry name" value="AMINOGLYCOSIDE PHOSPHOTRANSFERASE DOMAIN-CONTAINING PROTEIN"/>
    <property type="match status" value="1"/>
</dbReference>
<dbReference type="VEuPathDB" id="FungiDB:BDV34DRAFT_233157"/>
<evidence type="ECO:0000313" key="2">
    <source>
        <dbReference type="EMBL" id="KAB8208632.1"/>
    </source>
</evidence>
<dbReference type="Pfam" id="PF01636">
    <property type="entry name" value="APH"/>
    <property type="match status" value="1"/>
</dbReference>
<dbReference type="EMBL" id="ML734950">
    <property type="protein sequence ID" value="KAB8208632.1"/>
    <property type="molecule type" value="Genomic_DNA"/>
</dbReference>
<sequence length="242" mass="27393">MSSSEQEQTAQPVDSEPRVDILCSVPGFSVPNPETVREKVNKSNTIFHWGENIKAMPVLKVYVCYTYGPIYRDILDYGSLFDTYIFMSFVEGHSLDKAWEIYDEATKNRVTNQFKGYICELREIPPSDYIGSVDFSPVADPILDGCPNQGPFSTEEVFDNALIDAYRSKVPRSYIKSFLAGMLSQNKHRTVFTHGDLRLANIMVNNGNVTGIVDWEFGAVAQIMTPYYSESAIYSFINPTLW</sequence>
<dbReference type="OMA" id="CYTYGPI"/>
<protein>
    <submittedName>
        <fullName evidence="2">Kinase-like protein</fullName>
    </submittedName>
</protein>
<dbReference type="PANTHER" id="PTHR21310">
    <property type="entry name" value="AMINOGLYCOSIDE PHOSPHOTRANSFERASE-RELATED-RELATED"/>
    <property type="match status" value="1"/>
</dbReference>
<evidence type="ECO:0000313" key="3">
    <source>
        <dbReference type="Proteomes" id="UP000326532"/>
    </source>
</evidence>
<name>A0A5N6DTV8_ASPPA</name>
<accession>A0A5N6DTV8</accession>
<dbReference type="Proteomes" id="UP000326532">
    <property type="component" value="Unassembled WGS sequence"/>
</dbReference>